<evidence type="ECO:0000256" key="12">
    <source>
        <dbReference type="ARBA" id="ARBA00023012"/>
    </source>
</evidence>
<dbReference type="PRINTS" id="PR00344">
    <property type="entry name" value="BCTRLSENSOR"/>
</dbReference>
<evidence type="ECO:0000256" key="7">
    <source>
        <dbReference type="ARBA" id="ARBA00022692"/>
    </source>
</evidence>
<keyword evidence="6" id="KW-0808">Transferase</keyword>
<name>A0AAU0UTC7_9FIRM</name>
<dbReference type="FunFam" id="1.10.287.130:FF:000001">
    <property type="entry name" value="Two-component sensor histidine kinase"/>
    <property type="match status" value="1"/>
</dbReference>
<comment type="subcellular location">
    <subcellularLocation>
        <location evidence="2">Cell membrane</location>
        <topology evidence="2">Multi-pass membrane protein</topology>
    </subcellularLocation>
</comment>
<keyword evidence="5" id="KW-0597">Phosphoprotein</keyword>
<organism evidence="17 18">
    <name type="scientific">Metallumcola ferriviriculae</name>
    <dbReference type="NCBI Taxonomy" id="3039180"/>
    <lineage>
        <taxon>Bacteria</taxon>
        <taxon>Bacillati</taxon>
        <taxon>Bacillota</taxon>
        <taxon>Clostridia</taxon>
        <taxon>Neomoorellales</taxon>
        <taxon>Desulfitibacteraceae</taxon>
        <taxon>Metallumcola</taxon>
    </lineage>
</organism>
<dbReference type="SUPFAM" id="SSF47384">
    <property type="entry name" value="Homodimeric domain of signal transducing histidine kinase"/>
    <property type="match status" value="1"/>
</dbReference>
<dbReference type="PROSITE" id="PS50885">
    <property type="entry name" value="HAMP"/>
    <property type="match status" value="1"/>
</dbReference>
<dbReference type="SMART" id="SM00387">
    <property type="entry name" value="HATPase_c"/>
    <property type="match status" value="1"/>
</dbReference>
<protein>
    <recommendedName>
        <fullName evidence="3">histidine kinase</fullName>
        <ecNumber evidence="3">2.7.13.3</ecNumber>
    </recommendedName>
</protein>
<reference evidence="17 18" key="1">
    <citation type="submission" date="2023-04" db="EMBL/GenBank/DDBJ databases">
        <authorList>
            <person name="Hsu D."/>
        </authorList>
    </citation>
    <scope>NUCLEOTIDE SEQUENCE [LARGE SCALE GENOMIC DNA]</scope>
    <source>
        <strain evidence="17 18">MK1</strain>
    </source>
</reference>
<dbReference type="SMART" id="SM00304">
    <property type="entry name" value="HAMP"/>
    <property type="match status" value="1"/>
</dbReference>
<dbReference type="CDD" id="cd00075">
    <property type="entry name" value="HATPase"/>
    <property type="match status" value="1"/>
</dbReference>
<evidence type="ECO:0000256" key="13">
    <source>
        <dbReference type="ARBA" id="ARBA00023136"/>
    </source>
</evidence>
<dbReference type="RefSeq" id="WP_366922948.1">
    <property type="nucleotide sequence ID" value="NZ_CP121694.1"/>
</dbReference>
<dbReference type="InterPro" id="IPR036097">
    <property type="entry name" value="HisK_dim/P_sf"/>
</dbReference>
<dbReference type="Pfam" id="PF00672">
    <property type="entry name" value="HAMP"/>
    <property type="match status" value="1"/>
</dbReference>
<dbReference type="Gene3D" id="3.30.565.10">
    <property type="entry name" value="Histidine kinase-like ATPase, C-terminal domain"/>
    <property type="match status" value="1"/>
</dbReference>
<dbReference type="InterPro" id="IPR050398">
    <property type="entry name" value="HssS/ArlS-like"/>
</dbReference>
<dbReference type="PANTHER" id="PTHR45528">
    <property type="entry name" value="SENSOR HISTIDINE KINASE CPXA"/>
    <property type="match status" value="1"/>
</dbReference>
<dbReference type="AlphaFoldDB" id="A0AAU0UTC7"/>
<keyword evidence="18" id="KW-1185">Reference proteome</keyword>
<dbReference type="GO" id="GO:0005524">
    <property type="term" value="F:ATP binding"/>
    <property type="evidence" value="ECO:0007669"/>
    <property type="project" value="UniProtKB-KW"/>
</dbReference>
<keyword evidence="7 14" id="KW-0812">Transmembrane</keyword>
<accession>A0AAU0UTC7</accession>
<evidence type="ECO:0000259" key="16">
    <source>
        <dbReference type="PROSITE" id="PS50885"/>
    </source>
</evidence>
<keyword evidence="8" id="KW-0547">Nucleotide-binding</keyword>
<dbReference type="InterPro" id="IPR003660">
    <property type="entry name" value="HAMP_dom"/>
</dbReference>
<dbReference type="Pfam" id="PF00512">
    <property type="entry name" value="HisKA"/>
    <property type="match status" value="1"/>
</dbReference>
<proteinExistence type="predicted"/>
<evidence type="ECO:0000256" key="1">
    <source>
        <dbReference type="ARBA" id="ARBA00000085"/>
    </source>
</evidence>
<evidence type="ECO:0000256" key="4">
    <source>
        <dbReference type="ARBA" id="ARBA00022475"/>
    </source>
</evidence>
<keyword evidence="10 17" id="KW-0067">ATP-binding</keyword>
<evidence type="ECO:0000256" key="2">
    <source>
        <dbReference type="ARBA" id="ARBA00004651"/>
    </source>
</evidence>
<dbReference type="FunFam" id="3.30.565.10:FF:000006">
    <property type="entry name" value="Sensor histidine kinase WalK"/>
    <property type="match status" value="1"/>
</dbReference>
<dbReference type="CDD" id="cd00082">
    <property type="entry name" value="HisKA"/>
    <property type="match status" value="1"/>
</dbReference>
<evidence type="ECO:0000256" key="3">
    <source>
        <dbReference type="ARBA" id="ARBA00012438"/>
    </source>
</evidence>
<dbReference type="GO" id="GO:0000155">
    <property type="term" value="F:phosphorelay sensor kinase activity"/>
    <property type="evidence" value="ECO:0007669"/>
    <property type="project" value="InterPro"/>
</dbReference>
<dbReference type="CDD" id="cd06225">
    <property type="entry name" value="HAMP"/>
    <property type="match status" value="1"/>
</dbReference>
<dbReference type="EC" id="2.7.13.3" evidence="3"/>
<keyword evidence="9" id="KW-0418">Kinase</keyword>
<evidence type="ECO:0000313" key="17">
    <source>
        <dbReference type="EMBL" id="WRO23567.1"/>
    </source>
</evidence>
<feature type="domain" description="Histidine kinase" evidence="15">
    <location>
        <begin position="255"/>
        <end position="473"/>
    </location>
</feature>
<keyword evidence="4" id="KW-1003">Cell membrane</keyword>
<dbReference type="EMBL" id="CP121694">
    <property type="protein sequence ID" value="WRO23567.1"/>
    <property type="molecule type" value="Genomic_DNA"/>
</dbReference>
<evidence type="ECO:0000256" key="6">
    <source>
        <dbReference type="ARBA" id="ARBA00022679"/>
    </source>
</evidence>
<dbReference type="PROSITE" id="PS50109">
    <property type="entry name" value="HIS_KIN"/>
    <property type="match status" value="1"/>
</dbReference>
<evidence type="ECO:0000256" key="11">
    <source>
        <dbReference type="ARBA" id="ARBA00022989"/>
    </source>
</evidence>
<dbReference type="InterPro" id="IPR003594">
    <property type="entry name" value="HATPase_dom"/>
</dbReference>
<dbReference type="PANTHER" id="PTHR45528:SF1">
    <property type="entry name" value="SENSOR HISTIDINE KINASE CPXA"/>
    <property type="match status" value="1"/>
</dbReference>
<feature type="transmembrane region" description="Helical" evidence="14">
    <location>
        <begin position="160"/>
        <end position="186"/>
    </location>
</feature>
<dbReference type="InterPro" id="IPR004358">
    <property type="entry name" value="Sig_transdc_His_kin-like_C"/>
</dbReference>
<dbReference type="Pfam" id="PF02518">
    <property type="entry name" value="HATPase_c"/>
    <property type="match status" value="1"/>
</dbReference>
<evidence type="ECO:0000259" key="15">
    <source>
        <dbReference type="PROSITE" id="PS50109"/>
    </source>
</evidence>
<dbReference type="Proteomes" id="UP001329915">
    <property type="component" value="Chromosome"/>
</dbReference>
<keyword evidence="13 14" id="KW-0472">Membrane</keyword>
<dbReference type="Gene3D" id="6.10.340.10">
    <property type="match status" value="1"/>
</dbReference>
<keyword evidence="11 14" id="KW-1133">Transmembrane helix</keyword>
<evidence type="ECO:0000256" key="14">
    <source>
        <dbReference type="SAM" id="Phobius"/>
    </source>
</evidence>
<evidence type="ECO:0000256" key="5">
    <source>
        <dbReference type="ARBA" id="ARBA00022553"/>
    </source>
</evidence>
<dbReference type="GO" id="GO:0005886">
    <property type="term" value="C:plasma membrane"/>
    <property type="evidence" value="ECO:0007669"/>
    <property type="project" value="UniProtKB-SubCell"/>
</dbReference>
<dbReference type="InterPro" id="IPR036890">
    <property type="entry name" value="HATPase_C_sf"/>
</dbReference>
<keyword evidence="12" id="KW-0902">Two-component regulatory system</keyword>
<sequence length="490" mass="54869">MKTGIKARLITAFIIIVTVPVAITLVALSVTLSRAQSADQINEEGLNKLIQANDRVIKEVQNNYPLLNQDRDTFSRKIKPLLLKYKLTLLLTNESGKEIYNSREDSNDIQNHKNKVASLAALSSKLFKFTTPIFIDGQVAAKAIIQVDPSGQPLRGFSNIIVSVISSFSLGFLSLLILMVIFTWYISRSILTPLSELNNAAQNISQGNLEFEIINKRDDELGKFARAFDNMRHRLKESLDKQAAYQRARKEMIAGISHDLRTPIASIKGYVEGLQDGVASNKEMFDRYLAVIKNKTEQLDRLIDDLSQFSQLELGKVTLTLTTENSAALLNDIIKNWELEFSNEPIDFKVIRPFPSVSLEVDRYRLIQVIDNLVENARRHVSKDGEITISAVQENQLIIISVSDNGTGISGEDLPHIFELFYRGERSRSRAYGGSGLGLAICKHIVEAHGGIIWAESKYGQGSVFKFTLPAGDLLERRKTPKLLNSKYLS</sequence>
<evidence type="ECO:0000256" key="8">
    <source>
        <dbReference type="ARBA" id="ARBA00022741"/>
    </source>
</evidence>
<dbReference type="SMART" id="SM00388">
    <property type="entry name" value="HisKA"/>
    <property type="match status" value="1"/>
</dbReference>
<evidence type="ECO:0000313" key="18">
    <source>
        <dbReference type="Proteomes" id="UP001329915"/>
    </source>
</evidence>
<feature type="domain" description="HAMP" evidence="16">
    <location>
        <begin position="188"/>
        <end position="240"/>
    </location>
</feature>
<dbReference type="Gene3D" id="1.10.287.130">
    <property type="match status" value="1"/>
</dbReference>
<dbReference type="InterPro" id="IPR005467">
    <property type="entry name" value="His_kinase_dom"/>
</dbReference>
<feature type="transmembrane region" description="Helical" evidence="14">
    <location>
        <begin position="12"/>
        <end position="32"/>
    </location>
</feature>
<gene>
    <name evidence="17" type="ORF">MFMK1_003430</name>
</gene>
<evidence type="ECO:0000256" key="9">
    <source>
        <dbReference type="ARBA" id="ARBA00022777"/>
    </source>
</evidence>
<dbReference type="SUPFAM" id="SSF55874">
    <property type="entry name" value="ATPase domain of HSP90 chaperone/DNA topoisomerase II/histidine kinase"/>
    <property type="match status" value="1"/>
</dbReference>
<comment type="catalytic activity">
    <reaction evidence="1">
        <text>ATP + protein L-histidine = ADP + protein N-phospho-L-histidine.</text>
        <dbReference type="EC" id="2.7.13.3"/>
    </reaction>
</comment>
<dbReference type="InterPro" id="IPR003661">
    <property type="entry name" value="HisK_dim/P_dom"/>
</dbReference>
<dbReference type="KEGG" id="dbc:MFMK1_003430"/>
<dbReference type="SUPFAM" id="SSF158472">
    <property type="entry name" value="HAMP domain-like"/>
    <property type="match status" value="1"/>
</dbReference>
<evidence type="ECO:0000256" key="10">
    <source>
        <dbReference type="ARBA" id="ARBA00022840"/>
    </source>
</evidence>